<name>A0A165LRZ3_EXIGL</name>
<feature type="compositionally biased region" description="Pro residues" evidence="1">
    <location>
        <begin position="249"/>
        <end position="259"/>
    </location>
</feature>
<keyword evidence="2" id="KW-0472">Membrane</keyword>
<accession>A0A165LRZ3</accession>
<feature type="compositionally biased region" description="Polar residues" evidence="1">
    <location>
        <begin position="116"/>
        <end position="135"/>
    </location>
</feature>
<feature type="transmembrane region" description="Helical" evidence="2">
    <location>
        <begin position="29"/>
        <end position="50"/>
    </location>
</feature>
<organism evidence="3 4">
    <name type="scientific">Exidia glandulosa HHB12029</name>
    <dbReference type="NCBI Taxonomy" id="1314781"/>
    <lineage>
        <taxon>Eukaryota</taxon>
        <taxon>Fungi</taxon>
        <taxon>Dikarya</taxon>
        <taxon>Basidiomycota</taxon>
        <taxon>Agaricomycotina</taxon>
        <taxon>Agaricomycetes</taxon>
        <taxon>Auriculariales</taxon>
        <taxon>Exidiaceae</taxon>
        <taxon>Exidia</taxon>
    </lineage>
</organism>
<protein>
    <submittedName>
        <fullName evidence="3">Uncharacterized protein</fullName>
    </submittedName>
</protein>
<evidence type="ECO:0000256" key="1">
    <source>
        <dbReference type="SAM" id="MobiDB-lite"/>
    </source>
</evidence>
<feature type="region of interest" description="Disordered" evidence="1">
    <location>
        <begin position="79"/>
        <end position="135"/>
    </location>
</feature>
<feature type="compositionally biased region" description="Polar residues" evidence="1">
    <location>
        <begin position="82"/>
        <end position="98"/>
    </location>
</feature>
<dbReference type="AlphaFoldDB" id="A0A165LRZ3"/>
<evidence type="ECO:0000256" key="2">
    <source>
        <dbReference type="SAM" id="Phobius"/>
    </source>
</evidence>
<dbReference type="Proteomes" id="UP000077266">
    <property type="component" value="Unassembled WGS sequence"/>
</dbReference>
<dbReference type="EMBL" id="KV425921">
    <property type="protein sequence ID" value="KZV98238.1"/>
    <property type="molecule type" value="Genomic_DNA"/>
</dbReference>
<evidence type="ECO:0000313" key="4">
    <source>
        <dbReference type="Proteomes" id="UP000077266"/>
    </source>
</evidence>
<keyword evidence="2" id="KW-0812">Transmembrane</keyword>
<gene>
    <name evidence="3" type="ORF">EXIGLDRAFT_746721</name>
</gene>
<sequence length="259" mass="27248">MAPSRIAAHAHVLAREAHASKARTVAAPIAVILLVVLLFAAVTSSLIIWLKRRLRAPARTISPFGMGITLDAGAGGRDMENVTASVSPTTPSNSSAGTRFNKDAAVSGRASESRKSTLSAVSPTSSHTVGTSTSKQMNLDAVSPVSTKWTVLAAPEPASPVALDLQTPAVRIRPASSQSQSSYDRHLAPAHIPARTTTPTVEDEIELSVQASRLVELQTEIGRVGFSVEELLSSLSRLRASADVESDPDAPPPTYDMRI</sequence>
<proteinExistence type="predicted"/>
<dbReference type="InParanoid" id="A0A165LRZ3"/>
<keyword evidence="4" id="KW-1185">Reference proteome</keyword>
<keyword evidence="2" id="KW-1133">Transmembrane helix</keyword>
<reference evidence="3 4" key="1">
    <citation type="journal article" date="2016" name="Mol. Biol. Evol.">
        <title>Comparative Genomics of Early-Diverging Mushroom-Forming Fungi Provides Insights into the Origins of Lignocellulose Decay Capabilities.</title>
        <authorList>
            <person name="Nagy L.G."/>
            <person name="Riley R."/>
            <person name="Tritt A."/>
            <person name="Adam C."/>
            <person name="Daum C."/>
            <person name="Floudas D."/>
            <person name="Sun H."/>
            <person name="Yadav J.S."/>
            <person name="Pangilinan J."/>
            <person name="Larsson K.H."/>
            <person name="Matsuura K."/>
            <person name="Barry K."/>
            <person name="Labutti K."/>
            <person name="Kuo R."/>
            <person name="Ohm R.A."/>
            <person name="Bhattacharya S.S."/>
            <person name="Shirouzu T."/>
            <person name="Yoshinaga Y."/>
            <person name="Martin F.M."/>
            <person name="Grigoriev I.V."/>
            <person name="Hibbett D.S."/>
        </authorList>
    </citation>
    <scope>NUCLEOTIDE SEQUENCE [LARGE SCALE GENOMIC DNA]</scope>
    <source>
        <strain evidence="3 4">HHB12029</strain>
    </source>
</reference>
<feature type="region of interest" description="Disordered" evidence="1">
    <location>
        <begin position="239"/>
        <end position="259"/>
    </location>
</feature>
<evidence type="ECO:0000313" key="3">
    <source>
        <dbReference type="EMBL" id="KZV98238.1"/>
    </source>
</evidence>